<evidence type="ECO:0000256" key="2">
    <source>
        <dbReference type="SAM" id="SignalP"/>
    </source>
</evidence>
<feature type="domain" description="SPOR" evidence="3">
    <location>
        <begin position="378"/>
        <end position="456"/>
    </location>
</feature>
<accession>A0A0N9UK81</accession>
<organism evidence="4 5">
    <name type="scientific">Sphingopyxis macrogoltabida</name>
    <name type="common">Sphingomonas macrogoltabidus</name>
    <dbReference type="NCBI Taxonomy" id="33050"/>
    <lineage>
        <taxon>Bacteria</taxon>
        <taxon>Pseudomonadati</taxon>
        <taxon>Pseudomonadota</taxon>
        <taxon>Alphaproteobacteria</taxon>
        <taxon>Sphingomonadales</taxon>
        <taxon>Sphingomonadaceae</taxon>
        <taxon>Sphingopyxis</taxon>
    </lineage>
</organism>
<feature type="region of interest" description="Disordered" evidence="1">
    <location>
        <begin position="309"/>
        <end position="374"/>
    </location>
</feature>
<dbReference type="InterPro" id="IPR036680">
    <property type="entry name" value="SPOR-like_sf"/>
</dbReference>
<dbReference type="InterPro" id="IPR011990">
    <property type="entry name" value="TPR-like_helical_dom_sf"/>
</dbReference>
<dbReference type="RefSeq" id="WP_054587133.1">
    <property type="nucleotide sequence ID" value="NZ_CP012700.1"/>
</dbReference>
<dbReference type="KEGG" id="smag:AN936_04780"/>
<feature type="compositionally biased region" description="Pro residues" evidence="1">
    <location>
        <begin position="359"/>
        <end position="374"/>
    </location>
</feature>
<proteinExistence type="predicted"/>
<feature type="region of interest" description="Disordered" evidence="1">
    <location>
        <begin position="196"/>
        <end position="234"/>
    </location>
</feature>
<evidence type="ECO:0000313" key="4">
    <source>
        <dbReference type="EMBL" id="ALH79698.1"/>
    </source>
</evidence>
<feature type="compositionally biased region" description="Low complexity" evidence="1">
    <location>
        <begin position="349"/>
        <end position="358"/>
    </location>
</feature>
<evidence type="ECO:0000259" key="3">
    <source>
        <dbReference type="PROSITE" id="PS51724"/>
    </source>
</evidence>
<feature type="compositionally biased region" description="Low complexity" evidence="1">
    <location>
        <begin position="309"/>
        <end position="341"/>
    </location>
</feature>
<dbReference type="Gene3D" id="3.30.70.1070">
    <property type="entry name" value="Sporulation related repeat"/>
    <property type="match status" value="1"/>
</dbReference>
<dbReference type="OrthoDB" id="112232at2"/>
<gene>
    <name evidence="4" type="ORF">AN936_04780</name>
</gene>
<dbReference type="PANTHER" id="PTHR45011:SF1">
    <property type="entry name" value="DAP3-BINDING CELL DEATH ENHANCER 1"/>
    <property type="match status" value="1"/>
</dbReference>
<name>A0A0N9UK81_SPHMC</name>
<dbReference type="Proteomes" id="UP000058074">
    <property type="component" value="Chromosome"/>
</dbReference>
<dbReference type="InterPro" id="IPR052748">
    <property type="entry name" value="ISR_Activator"/>
</dbReference>
<dbReference type="InterPro" id="IPR006597">
    <property type="entry name" value="Sel1-like"/>
</dbReference>
<feature type="chain" id="PRO_5006038961" description="SPOR domain-containing protein" evidence="2">
    <location>
        <begin position="27"/>
        <end position="456"/>
    </location>
</feature>
<protein>
    <recommendedName>
        <fullName evidence="3">SPOR domain-containing protein</fullName>
    </recommendedName>
</protein>
<dbReference type="PATRIC" id="fig|33050.5.peg.986"/>
<reference evidence="4 5" key="1">
    <citation type="journal article" date="2015" name="Genome Announc.">
        <title>Complete Genome Sequence of Polypropylene Glycol- and Polyethylene Glycol-Degrading Sphingopyxis macrogoltabida Strain EY-1.</title>
        <authorList>
            <person name="Ohtsubo Y."/>
            <person name="Nagata Y."/>
            <person name="Numata M."/>
            <person name="Tsuchikane K."/>
            <person name="Hosoyama A."/>
            <person name="Yamazoe A."/>
            <person name="Tsuda M."/>
            <person name="Fujita N."/>
            <person name="Kawai F."/>
        </authorList>
    </citation>
    <scope>NUCLEOTIDE SEQUENCE [LARGE SCALE GENOMIC DNA]</scope>
    <source>
        <strain evidence="4 5">EY-1</strain>
    </source>
</reference>
<dbReference type="PRINTS" id="PR01217">
    <property type="entry name" value="PRICHEXTENSN"/>
</dbReference>
<dbReference type="GO" id="GO:0042834">
    <property type="term" value="F:peptidoglycan binding"/>
    <property type="evidence" value="ECO:0007669"/>
    <property type="project" value="InterPro"/>
</dbReference>
<dbReference type="PROSITE" id="PS51724">
    <property type="entry name" value="SPOR"/>
    <property type="match status" value="1"/>
</dbReference>
<dbReference type="SUPFAM" id="SSF110997">
    <property type="entry name" value="Sporulation related repeat"/>
    <property type="match status" value="1"/>
</dbReference>
<feature type="signal peptide" evidence="2">
    <location>
        <begin position="1"/>
        <end position="26"/>
    </location>
</feature>
<evidence type="ECO:0000313" key="5">
    <source>
        <dbReference type="Proteomes" id="UP000058074"/>
    </source>
</evidence>
<sequence>MRSFRTALLLALPLVSAAMLAAPAHADVKQGVEAWQAGDYQAAVAEWRPLALAGDADAQFNLGQAYKLGRGVPSDLSQAEAWYRKAAKQGHLQAEDNLGLILFTANRRDEAMTYITRSAERGEPRAQYVLGTAMFNGDLAAQDWPRAYALTKRASDAGLGIASARLAQLDNLIPLEQRQRGLAMLPEMEKSEQRARLAAVNAAAPAPAKPAPSPVKTASLPASQPGTSYTPPPVITPAPAPAPVPVRAPAPAPVAAAPVAVPPAPAPLSSPAAEAAAAAAVQATANAAAATAAAPVPVRAVPTPIQTAAIPPSQPAAAPVQPGTTYAAPPESGELPLAAAPAPAPAPEPVAASPAPVEAAPPPAPAPAAAPAPAPVRHAAASPWRAQLGAFGVEGNARKLWLSLEKKHPSFAARQPYLVQGKLTRLQVGDFANKGEAESFCATLRKSGQACLVVDK</sequence>
<evidence type="ECO:0000256" key="1">
    <source>
        <dbReference type="SAM" id="MobiDB-lite"/>
    </source>
</evidence>
<dbReference type="SUPFAM" id="SSF81901">
    <property type="entry name" value="HCP-like"/>
    <property type="match status" value="1"/>
</dbReference>
<dbReference type="EMBL" id="CP012700">
    <property type="protein sequence ID" value="ALH79698.1"/>
    <property type="molecule type" value="Genomic_DNA"/>
</dbReference>
<dbReference type="InterPro" id="IPR007730">
    <property type="entry name" value="SPOR-like_dom"/>
</dbReference>
<dbReference type="AlphaFoldDB" id="A0A0N9UK81"/>
<dbReference type="Gene3D" id="1.25.40.10">
    <property type="entry name" value="Tetratricopeptide repeat domain"/>
    <property type="match status" value="1"/>
</dbReference>
<feature type="compositionally biased region" description="Polar residues" evidence="1">
    <location>
        <begin position="220"/>
        <end position="229"/>
    </location>
</feature>
<dbReference type="SMART" id="SM00671">
    <property type="entry name" value="SEL1"/>
    <property type="match status" value="2"/>
</dbReference>
<keyword evidence="2" id="KW-0732">Signal</keyword>
<dbReference type="PANTHER" id="PTHR45011">
    <property type="entry name" value="DAP3-BINDING CELL DEATH ENHANCER 1"/>
    <property type="match status" value="1"/>
</dbReference>
<dbReference type="Pfam" id="PF08238">
    <property type="entry name" value="Sel1"/>
    <property type="match status" value="2"/>
</dbReference>
<dbReference type="Pfam" id="PF05036">
    <property type="entry name" value="SPOR"/>
    <property type="match status" value="1"/>
</dbReference>